<dbReference type="AlphaFoldDB" id="A0A0V1FEC7"/>
<sequence>MCKHSSSNGDCDEKNISIEGSVKFTDLQMQPCLLFWKSTSKIPRKVSTTRSRRFPKYRIPSGLPQFGSTKAMSRKKMKFFFHLFHVYFLAERLIQPQAIPLFMFGGIICYLYASGSMTLGVYTVMKSKIDKAAIIQRIEVKVPLGNSFSRGLELDLGENALNGYTRSNYHAMEETLSEFASKS</sequence>
<keyword evidence="1" id="KW-0472">Membrane</keyword>
<feature type="transmembrane region" description="Helical" evidence="1">
    <location>
        <begin position="101"/>
        <end position="125"/>
    </location>
</feature>
<accession>A0A0V1FEC7</accession>
<comment type="caution">
    <text evidence="2">The sequence shown here is derived from an EMBL/GenBank/DDBJ whole genome shotgun (WGS) entry which is preliminary data.</text>
</comment>
<evidence type="ECO:0000256" key="1">
    <source>
        <dbReference type="SAM" id="Phobius"/>
    </source>
</evidence>
<name>A0A0V1FEC7_TRIPS</name>
<keyword evidence="1" id="KW-1133">Transmembrane helix</keyword>
<evidence type="ECO:0000313" key="3">
    <source>
        <dbReference type="Proteomes" id="UP000054995"/>
    </source>
</evidence>
<evidence type="ECO:0008006" key="4">
    <source>
        <dbReference type="Google" id="ProtNLM"/>
    </source>
</evidence>
<evidence type="ECO:0000313" key="2">
    <source>
        <dbReference type="EMBL" id="KRY84397.1"/>
    </source>
</evidence>
<proteinExistence type="predicted"/>
<protein>
    <recommendedName>
        <fullName evidence="4">Transmembrane protein</fullName>
    </recommendedName>
</protein>
<organism evidence="2 3">
    <name type="scientific">Trichinella pseudospiralis</name>
    <name type="common">Parasitic roundworm</name>
    <dbReference type="NCBI Taxonomy" id="6337"/>
    <lineage>
        <taxon>Eukaryota</taxon>
        <taxon>Metazoa</taxon>
        <taxon>Ecdysozoa</taxon>
        <taxon>Nematoda</taxon>
        <taxon>Enoplea</taxon>
        <taxon>Dorylaimia</taxon>
        <taxon>Trichinellida</taxon>
        <taxon>Trichinellidae</taxon>
        <taxon>Trichinella</taxon>
    </lineage>
</organism>
<keyword evidence="1" id="KW-0812">Transmembrane</keyword>
<feature type="transmembrane region" description="Helical" evidence="1">
    <location>
        <begin position="79"/>
        <end position="95"/>
    </location>
</feature>
<gene>
    <name evidence="2" type="ORF">T4D_5692</name>
</gene>
<keyword evidence="3" id="KW-1185">Reference proteome</keyword>
<dbReference type="Proteomes" id="UP000054995">
    <property type="component" value="Unassembled WGS sequence"/>
</dbReference>
<dbReference type="EMBL" id="JYDT01000114">
    <property type="protein sequence ID" value="KRY84397.1"/>
    <property type="molecule type" value="Genomic_DNA"/>
</dbReference>
<reference evidence="2 3" key="1">
    <citation type="submission" date="2015-01" db="EMBL/GenBank/DDBJ databases">
        <title>Evolution of Trichinella species and genotypes.</title>
        <authorList>
            <person name="Korhonen P.K."/>
            <person name="Edoardo P."/>
            <person name="Giuseppe L.R."/>
            <person name="Gasser R.B."/>
        </authorList>
    </citation>
    <scope>NUCLEOTIDE SEQUENCE [LARGE SCALE GENOMIC DNA]</scope>
    <source>
        <strain evidence="2">ISS470</strain>
    </source>
</reference>